<evidence type="ECO:0000256" key="4">
    <source>
        <dbReference type="ARBA" id="ARBA00023002"/>
    </source>
</evidence>
<dbReference type="Gene3D" id="2.102.10.10">
    <property type="entry name" value="Rieske [2Fe-2S] iron-sulphur domain"/>
    <property type="match status" value="1"/>
</dbReference>
<sequence>MHTEKTLDWDSNGRPEMALTLPSRYYYDADIFRRETEEIFFKGWHCVCHDSEIPKTGDFVKYDMMGQSVLLIRGEDGKVRAMHNVCQHRGTQLIEARRGNIRRTIVCPYHAWAYKLDGSLRAAPRSECLEGFDGSKYGLKQVRVEIYGGFWYITFDASAAPVEQEFAGAVEAMRPHMPDLDNVEFVEEVEYEVDANWKVITDNAIEGYHFKLSGPVHKELASLIDFDGYTLTANGNWWDFKGPPIKVDSAFGHPVAGQNYQSDWFYNIQLWPLTTIYVFPYADVIGTFNSIPIGPEKTLLRFGHYAPKDREQGELSKASIKWFNEQLGPEDIWLNLLVQRGLHSFGFDQGRYLIDAERGPNSEHLLHHYHKLIFDAINGKTPDPKRMAAE</sequence>
<feature type="domain" description="Rieske" evidence="7">
    <location>
        <begin position="44"/>
        <end position="153"/>
    </location>
</feature>
<evidence type="ECO:0000256" key="3">
    <source>
        <dbReference type="ARBA" id="ARBA00022723"/>
    </source>
</evidence>
<keyword evidence="8" id="KW-0223">Dioxygenase</keyword>
<evidence type="ECO:0000313" key="8">
    <source>
        <dbReference type="EMBL" id="NMM45763.1"/>
    </source>
</evidence>
<keyword evidence="2" id="KW-0001">2Fe-2S</keyword>
<dbReference type="Gene3D" id="3.90.380.10">
    <property type="entry name" value="Naphthalene 1,2-dioxygenase Alpha Subunit, Chain A, domain 1"/>
    <property type="match status" value="2"/>
</dbReference>
<protein>
    <submittedName>
        <fullName evidence="8">Aromatic ring-hydroxylating dioxygenase subunit alpha</fullName>
    </submittedName>
</protein>
<dbReference type="InterPro" id="IPR036922">
    <property type="entry name" value="Rieske_2Fe-2S_sf"/>
</dbReference>
<dbReference type="Pfam" id="PF00355">
    <property type="entry name" value="Rieske"/>
    <property type="match status" value="1"/>
</dbReference>
<dbReference type="RefSeq" id="WP_169626145.1">
    <property type="nucleotide sequence ID" value="NZ_JABBNT010000004.1"/>
</dbReference>
<comment type="caution">
    <text evidence="8">The sequence shown here is derived from an EMBL/GenBank/DDBJ whole genome shotgun (WGS) entry which is preliminary data.</text>
</comment>
<dbReference type="GO" id="GO:0051537">
    <property type="term" value="F:2 iron, 2 sulfur cluster binding"/>
    <property type="evidence" value="ECO:0007669"/>
    <property type="project" value="UniProtKB-KW"/>
</dbReference>
<evidence type="ECO:0000256" key="1">
    <source>
        <dbReference type="ARBA" id="ARBA00001962"/>
    </source>
</evidence>
<keyword evidence="6" id="KW-0411">Iron-sulfur</keyword>
<evidence type="ECO:0000313" key="9">
    <source>
        <dbReference type="Proteomes" id="UP000539372"/>
    </source>
</evidence>
<dbReference type="PANTHER" id="PTHR43756">
    <property type="entry name" value="CHOLINE MONOOXYGENASE, CHLOROPLASTIC"/>
    <property type="match status" value="1"/>
</dbReference>
<keyword evidence="3" id="KW-0479">Metal-binding</keyword>
<dbReference type="CDD" id="cd03469">
    <property type="entry name" value="Rieske_RO_Alpha_N"/>
    <property type="match status" value="1"/>
</dbReference>
<organism evidence="8 9">
    <name type="scientific">Pacificispira spongiicola</name>
    <dbReference type="NCBI Taxonomy" id="2729598"/>
    <lineage>
        <taxon>Bacteria</taxon>
        <taxon>Pseudomonadati</taxon>
        <taxon>Pseudomonadota</taxon>
        <taxon>Alphaproteobacteria</taxon>
        <taxon>Rhodospirillales</taxon>
        <taxon>Rhodospirillaceae</taxon>
        <taxon>Pacificispira</taxon>
    </lineage>
</organism>
<evidence type="ECO:0000256" key="5">
    <source>
        <dbReference type="ARBA" id="ARBA00023004"/>
    </source>
</evidence>
<dbReference type="GO" id="GO:0005506">
    <property type="term" value="F:iron ion binding"/>
    <property type="evidence" value="ECO:0007669"/>
    <property type="project" value="InterPro"/>
</dbReference>
<dbReference type="PROSITE" id="PS51296">
    <property type="entry name" value="RIESKE"/>
    <property type="match status" value="1"/>
</dbReference>
<accession>A0A7Y0E1Z6</accession>
<name>A0A7Y0E1Z6_9PROT</name>
<comment type="cofactor">
    <cofactor evidence="1">
        <name>Fe cation</name>
        <dbReference type="ChEBI" id="CHEBI:24875"/>
    </cofactor>
</comment>
<dbReference type="SUPFAM" id="SSF50022">
    <property type="entry name" value="ISP domain"/>
    <property type="match status" value="1"/>
</dbReference>
<dbReference type="PANTHER" id="PTHR43756:SF5">
    <property type="entry name" value="CHOLINE MONOOXYGENASE, CHLOROPLASTIC"/>
    <property type="match status" value="1"/>
</dbReference>
<keyword evidence="4" id="KW-0560">Oxidoreductase</keyword>
<dbReference type="AlphaFoldDB" id="A0A7Y0E1Z6"/>
<proteinExistence type="predicted"/>
<keyword evidence="9" id="KW-1185">Reference proteome</keyword>
<dbReference type="EMBL" id="JABBNT010000004">
    <property type="protein sequence ID" value="NMM45763.1"/>
    <property type="molecule type" value="Genomic_DNA"/>
</dbReference>
<evidence type="ECO:0000259" key="7">
    <source>
        <dbReference type="PROSITE" id="PS51296"/>
    </source>
</evidence>
<dbReference type="InterPro" id="IPR017941">
    <property type="entry name" value="Rieske_2Fe-2S"/>
</dbReference>
<dbReference type="InterPro" id="IPR001663">
    <property type="entry name" value="Rng_hydr_dOase-A"/>
</dbReference>
<evidence type="ECO:0000256" key="2">
    <source>
        <dbReference type="ARBA" id="ARBA00022714"/>
    </source>
</evidence>
<dbReference type="GO" id="GO:0051213">
    <property type="term" value="F:dioxygenase activity"/>
    <property type="evidence" value="ECO:0007669"/>
    <property type="project" value="UniProtKB-KW"/>
</dbReference>
<reference evidence="8 9" key="1">
    <citation type="submission" date="2020-04" db="EMBL/GenBank/DDBJ databases">
        <title>Rhodospirillaceae bacterium KN72 isolated from deep sea.</title>
        <authorList>
            <person name="Zhang D.-C."/>
        </authorList>
    </citation>
    <scope>NUCLEOTIDE SEQUENCE [LARGE SCALE GENOMIC DNA]</scope>
    <source>
        <strain evidence="8 9">KN72</strain>
    </source>
</reference>
<dbReference type="Pfam" id="PF00848">
    <property type="entry name" value="Ring_hydroxyl_A"/>
    <property type="match status" value="1"/>
</dbReference>
<gene>
    <name evidence="8" type="ORF">HH303_14800</name>
</gene>
<dbReference type="PRINTS" id="PR00090">
    <property type="entry name" value="RNGDIOXGNASE"/>
</dbReference>
<keyword evidence="5" id="KW-0408">Iron</keyword>
<dbReference type="InterPro" id="IPR015879">
    <property type="entry name" value="Ring_hydroxy_dOase_asu_C_dom"/>
</dbReference>
<evidence type="ECO:0000256" key="6">
    <source>
        <dbReference type="ARBA" id="ARBA00023014"/>
    </source>
</evidence>
<dbReference type="SUPFAM" id="SSF55961">
    <property type="entry name" value="Bet v1-like"/>
    <property type="match status" value="1"/>
</dbReference>
<dbReference type="Proteomes" id="UP000539372">
    <property type="component" value="Unassembled WGS sequence"/>
</dbReference>